<accession>A0ACB8Q3L4</accession>
<reference evidence="1" key="2">
    <citation type="journal article" date="2022" name="New Phytol.">
        <title>Evolutionary transition to the ectomycorrhizal habit in the genomes of a hyperdiverse lineage of mushroom-forming fungi.</title>
        <authorList>
            <person name="Looney B."/>
            <person name="Miyauchi S."/>
            <person name="Morin E."/>
            <person name="Drula E."/>
            <person name="Courty P.E."/>
            <person name="Kohler A."/>
            <person name="Kuo A."/>
            <person name="LaButti K."/>
            <person name="Pangilinan J."/>
            <person name="Lipzen A."/>
            <person name="Riley R."/>
            <person name="Andreopoulos W."/>
            <person name="He G."/>
            <person name="Johnson J."/>
            <person name="Nolan M."/>
            <person name="Tritt A."/>
            <person name="Barry K.W."/>
            <person name="Grigoriev I.V."/>
            <person name="Nagy L.G."/>
            <person name="Hibbett D."/>
            <person name="Henrissat B."/>
            <person name="Matheny P.B."/>
            <person name="Labbe J."/>
            <person name="Martin F.M."/>
        </authorList>
    </citation>
    <scope>NUCLEOTIDE SEQUENCE</scope>
    <source>
        <strain evidence="1">EC-137</strain>
    </source>
</reference>
<name>A0ACB8Q3L4_9AGAM</name>
<comment type="caution">
    <text evidence="1">The sequence shown here is derived from an EMBL/GenBank/DDBJ whole genome shotgun (WGS) entry which is preliminary data.</text>
</comment>
<keyword evidence="2" id="KW-1185">Reference proteome</keyword>
<organism evidence="1 2">
    <name type="scientific">Vararia minispora EC-137</name>
    <dbReference type="NCBI Taxonomy" id="1314806"/>
    <lineage>
        <taxon>Eukaryota</taxon>
        <taxon>Fungi</taxon>
        <taxon>Dikarya</taxon>
        <taxon>Basidiomycota</taxon>
        <taxon>Agaricomycotina</taxon>
        <taxon>Agaricomycetes</taxon>
        <taxon>Russulales</taxon>
        <taxon>Lachnocladiaceae</taxon>
        <taxon>Vararia</taxon>
    </lineage>
</organism>
<feature type="non-terminal residue" evidence="1">
    <location>
        <position position="1"/>
    </location>
</feature>
<dbReference type="EMBL" id="MU274851">
    <property type="protein sequence ID" value="KAI0026313.1"/>
    <property type="molecule type" value="Genomic_DNA"/>
</dbReference>
<protein>
    <submittedName>
        <fullName evidence="1">Uncharacterized protein</fullName>
    </submittedName>
</protein>
<proteinExistence type="predicted"/>
<dbReference type="Proteomes" id="UP000814128">
    <property type="component" value="Unassembled WGS sequence"/>
</dbReference>
<feature type="non-terminal residue" evidence="1">
    <location>
        <position position="299"/>
    </location>
</feature>
<reference evidence="1" key="1">
    <citation type="submission" date="2021-02" db="EMBL/GenBank/DDBJ databases">
        <authorList>
            <consortium name="DOE Joint Genome Institute"/>
            <person name="Ahrendt S."/>
            <person name="Looney B.P."/>
            <person name="Miyauchi S."/>
            <person name="Morin E."/>
            <person name="Drula E."/>
            <person name="Courty P.E."/>
            <person name="Chicoki N."/>
            <person name="Fauchery L."/>
            <person name="Kohler A."/>
            <person name="Kuo A."/>
            <person name="Labutti K."/>
            <person name="Pangilinan J."/>
            <person name="Lipzen A."/>
            <person name="Riley R."/>
            <person name="Andreopoulos W."/>
            <person name="He G."/>
            <person name="Johnson J."/>
            <person name="Barry K.W."/>
            <person name="Grigoriev I.V."/>
            <person name="Nagy L."/>
            <person name="Hibbett D."/>
            <person name="Henrissat B."/>
            <person name="Matheny P.B."/>
            <person name="Labbe J."/>
            <person name="Martin F."/>
        </authorList>
    </citation>
    <scope>NUCLEOTIDE SEQUENCE</scope>
    <source>
        <strain evidence="1">EC-137</strain>
    </source>
</reference>
<evidence type="ECO:0000313" key="2">
    <source>
        <dbReference type="Proteomes" id="UP000814128"/>
    </source>
</evidence>
<gene>
    <name evidence="1" type="ORF">K488DRAFT_92877</name>
</gene>
<evidence type="ECO:0000313" key="1">
    <source>
        <dbReference type="EMBL" id="KAI0026313.1"/>
    </source>
</evidence>
<sequence>PTVLDWFGRVLSAWVLDYTPSTGIPSFEEVAQTAHDAICERHDLPEKGDVITKSCVIYKRGKQRVYDHRRALLKSAEHLIRNELLNKFVNPKLAQTSVASSSSRSKGSTKSASADARVVADLLSQARNDIVIYIRDKLDTQSWFYQQPKTATKRATGAASSEFILRTFAVHLQSTQNSVLKFEDKMGPPASALALTVVACHKAVQAWESGQWVAQDFSGNNELCKGETDTTRTNSIARNFCGTRVERFKELIEKAMVHVEVSSPAPLRIQASSDRTSFMFAYDGSSDIEPDDDERVEPE</sequence>